<dbReference type="RefSeq" id="WP_151666388.1">
    <property type="nucleotide sequence ID" value="NZ_WBVO01000001.1"/>
</dbReference>
<evidence type="ECO:0000256" key="1">
    <source>
        <dbReference type="SAM" id="SignalP"/>
    </source>
</evidence>
<reference evidence="2 3" key="1">
    <citation type="submission" date="2019-09" db="EMBL/GenBank/DDBJ databases">
        <title>Genomes of family Cryomorphaceae.</title>
        <authorList>
            <person name="Bowman J.P."/>
        </authorList>
    </citation>
    <scope>NUCLEOTIDE SEQUENCE [LARGE SCALE GENOMIC DNA]</scope>
    <source>
        <strain evidence="2 3">LMG 25704</strain>
    </source>
</reference>
<keyword evidence="3" id="KW-1185">Reference proteome</keyword>
<feature type="chain" id="PRO_5026975203" description="Porin family protein" evidence="1">
    <location>
        <begin position="19"/>
        <end position="181"/>
    </location>
</feature>
<dbReference type="EMBL" id="WBVO01000001">
    <property type="protein sequence ID" value="KAB2814810.1"/>
    <property type="molecule type" value="Genomic_DNA"/>
</dbReference>
<proteinExistence type="predicted"/>
<evidence type="ECO:0000313" key="2">
    <source>
        <dbReference type="EMBL" id="KAB2814810.1"/>
    </source>
</evidence>
<dbReference type="OrthoDB" id="9836856at2"/>
<feature type="signal peptide" evidence="1">
    <location>
        <begin position="1"/>
        <end position="18"/>
    </location>
</feature>
<protein>
    <recommendedName>
        <fullName evidence="4">Porin family protein</fullName>
    </recommendedName>
</protein>
<dbReference type="AlphaFoldDB" id="A0A6N6RMJ8"/>
<comment type="caution">
    <text evidence="2">The sequence shown here is derived from an EMBL/GenBank/DDBJ whole genome shotgun (WGS) entry which is preliminary data.</text>
</comment>
<gene>
    <name evidence="2" type="ORF">F8C67_03415</name>
</gene>
<sequence length="181" mass="20116">MRFLFTLLLSSASLLSFAQGLNYSPARQLVRLDLGMTIFSDIDKVGGYAGAAYEYSFMNHFGADVHLNTSLHHPTDYIGNHASRWGVGLNLIGRLYGLKSPYDVKFTAGARYGSHFYTELEEQNGVIVAVDGERRSGFYPVLGAGYEQRLGDWLLTLEFNVAFESNVQTFTSLAIGTGYRF</sequence>
<evidence type="ECO:0000313" key="3">
    <source>
        <dbReference type="Proteomes" id="UP000468650"/>
    </source>
</evidence>
<dbReference type="Proteomes" id="UP000468650">
    <property type="component" value="Unassembled WGS sequence"/>
</dbReference>
<organism evidence="2 3">
    <name type="scientific">Phaeocystidibacter luteus</name>
    <dbReference type="NCBI Taxonomy" id="911197"/>
    <lineage>
        <taxon>Bacteria</taxon>
        <taxon>Pseudomonadati</taxon>
        <taxon>Bacteroidota</taxon>
        <taxon>Flavobacteriia</taxon>
        <taxon>Flavobacteriales</taxon>
        <taxon>Phaeocystidibacteraceae</taxon>
        <taxon>Phaeocystidibacter</taxon>
    </lineage>
</organism>
<name>A0A6N6RMJ8_9FLAO</name>
<accession>A0A6N6RMJ8</accession>
<dbReference type="Gene3D" id="2.40.160.20">
    <property type="match status" value="1"/>
</dbReference>
<keyword evidence="1" id="KW-0732">Signal</keyword>
<evidence type="ECO:0008006" key="4">
    <source>
        <dbReference type="Google" id="ProtNLM"/>
    </source>
</evidence>